<dbReference type="STRING" id="1447875.A0A2B7YCM1"/>
<evidence type="ECO:0000259" key="1">
    <source>
        <dbReference type="Pfam" id="PF01425"/>
    </source>
</evidence>
<dbReference type="Pfam" id="PF01425">
    <property type="entry name" value="Amidase"/>
    <property type="match status" value="1"/>
</dbReference>
<dbReference type="InterPro" id="IPR000120">
    <property type="entry name" value="Amidase"/>
</dbReference>
<dbReference type="Gene3D" id="3.90.1300.10">
    <property type="entry name" value="Amidase signature (AS) domain"/>
    <property type="match status" value="1"/>
</dbReference>
<dbReference type="AlphaFoldDB" id="A0A2B7YCM1"/>
<dbReference type="OrthoDB" id="5423360at2759"/>
<evidence type="ECO:0000313" key="3">
    <source>
        <dbReference type="Proteomes" id="UP000223968"/>
    </source>
</evidence>
<gene>
    <name evidence="2" type="ORF">AJ79_00196</name>
</gene>
<reference evidence="2 3" key="1">
    <citation type="submission" date="2017-10" db="EMBL/GenBank/DDBJ databases">
        <title>Comparative genomics in systemic dimorphic fungi from Ajellomycetaceae.</title>
        <authorList>
            <person name="Munoz J.F."/>
            <person name="Mcewen J.G."/>
            <person name="Clay O.K."/>
            <person name="Cuomo C.A."/>
        </authorList>
    </citation>
    <scope>NUCLEOTIDE SEQUENCE [LARGE SCALE GENOMIC DNA]</scope>
    <source>
        <strain evidence="2 3">UAMH5409</strain>
    </source>
</reference>
<comment type="caution">
    <text evidence="2">The sequence shown here is derived from an EMBL/GenBank/DDBJ whole genome shotgun (WGS) entry which is preliminary data.</text>
</comment>
<keyword evidence="3" id="KW-1185">Reference proteome</keyword>
<dbReference type="GO" id="GO:0003824">
    <property type="term" value="F:catalytic activity"/>
    <property type="evidence" value="ECO:0007669"/>
    <property type="project" value="InterPro"/>
</dbReference>
<dbReference type="EMBL" id="PDNB01000002">
    <property type="protein sequence ID" value="PGH18783.1"/>
    <property type="molecule type" value="Genomic_DNA"/>
</dbReference>
<dbReference type="PANTHER" id="PTHR11895:SF151">
    <property type="entry name" value="GLUTAMYL-TRNA(GLN) AMIDOTRANSFERASE SUBUNIT A"/>
    <property type="match status" value="1"/>
</dbReference>
<dbReference type="PANTHER" id="PTHR11895">
    <property type="entry name" value="TRANSAMIDASE"/>
    <property type="match status" value="1"/>
</dbReference>
<accession>A0A2B7YCM1</accession>
<feature type="domain" description="Amidase" evidence="1">
    <location>
        <begin position="22"/>
        <end position="169"/>
    </location>
</feature>
<dbReference type="InterPro" id="IPR023631">
    <property type="entry name" value="Amidase_dom"/>
</dbReference>
<name>A0A2B7YCM1_9EURO</name>
<organism evidence="2 3">
    <name type="scientific">Helicocarpus griseus UAMH5409</name>
    <dbReference type="NCBI Taxonomy" id="1447875"/>
    <lineage>
        <taxon>Eukaryota</taxon>
        <taxon>Fungi</taxon>
        <taxon>Dikarya</taxon>
        <taxon>Ascomycota</taxon>
        <taxon>Pezizomycotina</taxon>
        <taxon>Eurotiomycetes</taxon>
        <taxon>Eurotiomycetidae</taxon>
        <taxon>Onygenales</taxon>
        <taxon>Ajellomycetaceae</taxon>
        <taxon>Helicocarpus</taxon>
    </lineage>
</organism>
<dbReference type="Proteomes" id="UP000223968">
    <property type="component" value="Unassembled WGS sequence"/>
</dbReference>
<dbReference type="InterPro" id="IPR036928">
    <property type="entry name" value="AS_sf"/>
</dbReference>
<evidence type="ECO:0000313" key="2">
    <source>
        <dbReference type="EMBL" id="PGH18783.1"/>
    </source>
</evidence>
<protein>
    <recommendedName>
        <fullName evidence="1">Amidase domain-containing protein</fullName>
    </recommendedName>
</protein>
<dbReference type="SUPFAM" id="SSF75304">
    <property type="entry name" value="Amidase signature (AS) enzymes"/>
    <property type="match status" value="1"/>
</dbReference>
<proteinExistence type="predicted"/>
<sequence>MQRAVAVAPDPVLVMNRARALHQIPRDLRGLLHRVAIGIKDIIRTKVWLSHLQRTSNAFDSSAVAILRAAGALIIGKRTTTEFTLTNSGPDNTNPHGPNRTPVGSSCGSAAAVADLQVSLSLGSQTGGSIIRPASFTGVFAMKPTWNAISLEGQKSFSPTFDTFGLFSQHRGLAATCGRLCPRGR</sequence>